<feature type="domain" description="Secretion system C-terminal sorting" evidence="2">
    <location>
        <begin position="205"/>
        <end position="271"/>
    </location>
</feature>
<evidence type="ECO:0000313" key="3">
    <source>
        <dbReference type="EMBL" id="GAA4448690.1"/>
    </source>
</evidence>
<dbReference type="PROSITE" id="PS51257">
    <property type="entry name" value="PROKAR_LIPOPROTEIN"/>
    <property type="match status" value="1"/>
</dbReference>
<evidence type="ECO:0000313" key="4">
    <source>
        <dbReference type="Proteomes" id="UP001501410"/>
    </source>
</evidence>
<keyword evidence="4" id="KW-1185">Reference proteome</keyword>
<feature type="chain" id="PRO_5046178909" description="Secretion system C-terminal sorting domain-containing protein" evidence="1">
    <location>
        <begin position="21"/>
        <end position="281"/>
    </location>
</feature>
<proteinExistence type="predicted"/>
<sequence length="281" mass="30599">MKKLLYSLLLLLCCSPVLQAQSVSACTFVFLDTNYIVTSGANPGSMLDFHAESGGGKRLMRLVADADGKAAYKSQSHIDARIVANVQNEFTGAEGNRQVAVIEENTFSVRELHLDNTLGTGTLTCKTSAAQNDAFRLVLLGRSKGNPVFVKIAETPLLVTETNFNWYRGEAAAEDEYKLAVYAKTGEEYISSAVFAFAQNDKFVISPNPVSDILRISGKFEADHYRQWSILDVSGKVLLSGTDVSCLKDKGLKVGSLQPGTYILKLMGKTDSNPSFSFVKQ</sequence>
<feature type="signal peptide" evidence="1">
    <location>
        <begin position="1"/>
        <end position="20"/>
    </location>
</feature>
<organism evidence="3 4">
    <name type="scientific">Rurimicrobium arvi</name>
    <dbReference type="NCBI Taxonomy" id="2049916"/>
    <lineage>
        <taxon>Bacteria</taxon>
        <taxon>Pseudomonadati</taxon>
        <taxon>Bacteroidota</taxon>
        <taxon>Chitinophagia</taxon>
        <taxon>Chitinophagales</taxon>
        <taxon>Chitinophagaceae</taxon>
        <taxon>Rurimicrobium</taxon>
    </lineage>
</organism>
<protein>
    <recommendedName>
        <fullName evidence="2">Secretion system C-terminal sorting domain-containing protein</fullName>
    </recommendedName>
</protein>
<evidence type="ECO:0000259" key="2">
    <source>
        <dbReference type="Pfam" id="PF18962"/>
    </source>
</evidence>
<evidence type="ECO:0000256" key="1">
    <source>
        <dbReference type="SAM" id="SignalP"/>
    </source>
</evidence>
<name>A0ABP8MFR1_9BACT</name>
<reference evidence="4" key="1">
    <citation type="journal article" date="2019" name="Int. J. Syst. Evol. Microbiol.">
        <title>The Global Catalogue of Microorganisms (GCM) 10K type strain sequencing project: providing services to taxonomists for standard genome sequencing and annotation.</title>
        <authorList>
            <consortium name="The Broad Institute Genomics Platform"/>
            <consortium name="The Broad Institute Genome Sequencing Center for Infectious Disease"/>
            <person name="Wu L."/>
            <person name="Ma J."/>
        </authorList>
    </citation>
    <scope>NUCLEOTIDE SEQUENCE [LARGE SCALE GENOMIC DNA]</scope>
    <source>
        <strain evidence="4">JCM 31921</strain>
    </source>
</reference>
<accession>A0ABP8MFR1</accession>
<dbReference type="InterPro" id="IPR026444">
    <property type="entry name" value="Secre_tail"/>
</dbReference>
<keyword evidence="1" id="KW-0732">Signal</keyword>
<comment type="caution">
    <text evidence="3">The sequence shown here is derived from an EMBL/GenBank/DDBJ whole genome shotgun (WGS) entry which is preliminary data.</text>
</comment>
<dbReference type="Pfam" id="PF18962">
    <property type="entry name" value="Por_Secre_tail"/>
    <property type="match status" value="1"/>
</dbReference>
<dbReference type="RefSeq" id="WP_344821695.1">
    <property type="nucleotide sequence ID" value="NZ_BAABEZ010000001.1"/>
</dbReference>
<dbReference type="EMBL" id="BAABEZ010000001">
    <property type="protein sequence ID" value="GAA4448690.1"/>
    <property type="molecule type" value="Genomic_DNA"/>
</dbReference>
<dbReference type="Proteomes" id="UP001501410">
    <property type="component" value="Unassembled WGS sequence"/>
</dbReference>
<gene>
    <name evidence="3" type="ORF">GCM10023092_01640</name>
</gene>